<dbReference type="InterPro" id="IPR056579">
    <property type="entry name" value="Ufl1_N"/>
</dbReference>
<organism evidence="7">
    <name type="scientific">Soboliphyme baturini</name>
    <dbReference type="NCBI Taxonomy" id="241478"/>
    <lineage>
        <taxon>Eukaryota</taxon>
        <taxon>Metazoa</taxon>
        <taxon>Ecdysozoa</taxon>
        <taxon>Nematoda</taxon>
        <taxon>Enoplea</taxon>
        <taxon>Dorylaimia</taxon>
        <taxon>Dioctophymatida</taxon>
        <taxon>Dioctophymatoidea</taxon>
        <taxon>Soboliphymatidae</taxon>
        <taxon>Soboliphyme</taxon>
    </lineage>
</organism>
<reference evidence="7" key="1">
    <citation type="submission" date="2016-06" db="UniProtKB">
        <authorList>
            <consortium name="WormBaseParasite"/>
        </authorList>
    </citation>
    <scope>IDENTIFICATION</scope>
</reference>
<name>A0A183ILF9_9BILA</name>
<feature type="domain" description="E3 UFM1-protein ligase 1-like N-terminal" evidence="4">
    <location>
        <begin position="47"/>
        <end position="239"/>
    </location>
</feature>
<evidence type="ECO:0000256" key="3">
    <source>
        <dbReference type="ARBA" id="ARBA00030452"/>
    </source>
</evidence>
<proteinExistence type="predicted"/>
<comment type="function">
    <text evidence="1">E3 UFM1-protein ligase that mediates ufmylation of target proteins.</text>
</comment>
<reference evidence="5 6" key="2">
    <citation type="submission" date="2018-11" db="EMBL/GenBank/DDBJ databases">
        <authorList>
            <consortium name="Pathogen Informatics"/>
        </authorList>
    </citation>
    <scope>NUCLEOTIDE SEQUENCE [LARGE SCALE GENOMIC DNA]</scope>
</reference>
<dbReference type="PANTHER" id="PTHR31057">
    <property type="entry name" value="E3 UFM1-PROTEIN LIGASE 1"/>
    <property type="match status" value="1"/>
</dbReference>
<evidence type="ECO:0000313" key="5">
    <source>
        <dbReference type="EMBL" id="VDP04431.1"/>
    </source>
</evidence>
<dbReference type="InterPro" id="IPR018611">
    <property type="entry name" value="Ufl1"/>
</dbReference>
<dbReference type="EMBL" id="UZAM01008330">
    <property type="protein sequence ID" value="VDP04431.1"/>
    <property type="molecule type" value="Genomic_DNA"/>
</dbReference>
<accession>A0A183ILF9</accession>
<evidence type="ECO:0000256" key="2">
    <source>
        <dbReference type="ARBA" id="ARBA00014160"/>
    </source>
</evidence>
<evidence type="ECO:0000259" key="4">
    <source>
        <dbReference type="Pfam" id="PF09743"/>
    </source>
</evidence>
<dbReference type="PANTHER" id="PTHR31057:SF0">
    <property type="entry name" value="E3 UFM1-PROTEIN LIGASE 1"/>
    <property type="match status" value="1"/>
</dbReference>
<gene>
    <name evidence="5" type="ORF">SBAD_LOCUS4458</name>
</gene>
<evidence type="ECO:0000256" key="1">
    <source>
        <dbReference type="ARBA" id="ARBA00003950"/>
    </source>
</evidence>
<evidence type="ECO:0000313" key="7">
    <source>
        <dbReference type="WBParaSite" id="SBAD_0000464601-mRNA-1"/>
    </source>
</evidence>
<dbReference type="Proteomes" id="UP000270296">
    <property type="component" value="Unassembled WGS sequence"/>
</dbReference>
<protein>
    <recommendedName>
        <fullName evidence="2">E3 UFM1-protein ligase 1 homolog</fullName>
    </recommendedName>
    <alternativeName>
        <fullName evidence="3">E3 UFM1-protein transferase 1 homolog</fullName>
    </alternativeName>
</protein>
<evidence type="ECO:0000313" key="6">
    <source>
        <dbReference type="Proteomes" id="UP000270296"/>
    </source>
</evidence>
<dbReference type="AlphaFoldDB" id="A0A183ILF9"/>
<dbReference type="GO" id="GO:0061666">
    <property type="term" value="F:UFM1 ligase activity"/>
    <property type="evidence" value="ECO:0007669"/>
    <property type="project" value="InterPro"/>
</dbReference>
<dbReference type="GO" id="GO:0005789">
    <property type="term" value="C:endoplasmic reticulum membrane"/>
    <property type="evidence" value="ECO:0007669"/>
    <property type="project" value="TreeGrafter"/>
</dbReference>
<dbReference type="Pfam" id="PF09743">
    <property type="entry name" value="E3_UFM1_ligase"/>
    <property type="match status" value="1"/>
</dbReference>
<dbReference type="GO" id="GO:0032434">
    <property type="term" value="P:regulation of proteasomal ubiquitin-dependent protein catabolic process"/>
    <property type="evidence" value="ECO:0007669"/>
    <property type="project" value="TreeGrafter"/>
</dbReference>
<dbReference type="OrthoDB" id="10258297at2759"/>
<sequence length="239" mass="26891">MRGKYEPILNSLIHAKKVGGQNGTQVFNIFTARYNLIKENFMATWEEIKTLAADLRRVQLGGNEKRLSKRNCIELISKLIESGLIDLVTTSDGKEYITHDYLVTLIKNEIIANGGRVSLSDIHLALGVQYQQIEDHADLLLKSDDDITICLGQLITKEYLKNLCREVDSLLQNEGRVSISNLSKRYELPVDFLKNEIHQQIPLIVHAIIDPADPCVLYTESFVNTQAAIIRGALCGITR</sequence>
<dbReference type="WBParaSite" id="SBAD_0000464601-mRNA-1">
    <property type="protein sequence ID" value="SBAD_0000464601-mRNA-1"/>
    <property type="gene ID" value="SBAD_0000464601"/>
</dbReference>
<keyword evidence="6" id="KW-1185">Reference proteome</keyword>
<dbReference type="GO" id="GO:1990592">
    <property type="term" value="P:protein K69-linked ufmylation"/>
    <property type="evidence" value="ECO:0007669"/>
    <property type="project" value="TreeGrafter"/>
</dbReference>
<dbReference type="GO" id="GO:0034976">
    <property type="term" value="P:response to endoplasmic reticulum stress"/>
    <property type="evidence" value="ECO:0007669"/>
    <property type="project" value="TreeGrafter"/>
</dbReference>